<organism evidence="2 3">
    <name type="scientific">Roseomonas nitratireducens</name>
    <dbReference type="NCBI Taxonomy" id="2820810"/>
    <lineage>
        <taxon>Bacteria</taxon>
        <taxon>Pseudomonadati</taxon>
        <taxon>Pseudomonadota</taxon>
        <taxon>Alphaproteobacteria</taxon>
        <taxon>Acetobacterales</taxon>
        <taxon>Roseomonadaceae</taxon>
        <taxon>Roseomonas</taxon>
    </lineage>
</organism>
<gene>
    <name evidence="2" type="ORF">J5Y09_21065</name>
</gene>
<name>A0ABS4AYR2_9PROT</name>
<accession>A0ABS4AYR2</accession>
<dbReference type="Gene3D" id="2.60.40.3440">
    <property type="match status" value="1"/>
</dbReference>
<reference evidence="2 3" key="1">
    <citation type="submission" date="2021-03" db="EMBL/GenBank/DDBJ databases">
        <authorList>
            <person name="So Y."/>
        </authorList>
    </citation>
    <scope>NUCLEOTIDE SEQUENCE [LARGE SCALE GENOMIC DNA]</scope>
    <source>
        <strain evidence="2 3">PWR1</strain>
    </source>
</reference>
<keyword evidence="3" id="KW-1185">Reference proteome</keyword>
<sequence>MLAWRRVALAMSMGAATGAQAPASLCQVPAFRSDGQGGIVEGSMRVSNGGGPCGIRLWADVEARRPYATIAVTRAPAHGSVTVTPDGVAYRPDRGYAGPDIFEMTATGTGRQGAVATGMFRIGVTVVAQP</sequence>
<evidence type="ECO:0000313" key="2">
    <source>
        <dbReference type="EMBL" id="MBP0466432.1"/>
    </source>
</evidence>
<dbReference type="EMBL" id="JAGIYZ010000028">
    <property type="protein sequence ID" value="MBP0466432.1"/>
    <property type="molecule type" value="Genomic_DNA"/>
</dbReference>
<feature type="signal peptide" evidence="1">
    <location>
        <begin position="1"/>
        <end position="21"/>
    </location>
</feature>
<dbReference type="RefSeq" id="WP_209353831.1">
    <property type="nucleotide sequence ID" value="NZ_JAGIYZ010000028.1"/>
</dbReference>
<evidence type="ECO:0000313" key="3">
    <source>
        <dbReference type="Proteomes" id="UP000680815"/>
    </source>
</evidence>
<comment type="caution">
    <text evidence="2">The sequence shown here is derived from an EMBL/GenBank/DDBJ whole genome shotgun (WGS) entry which is preliminary data.</text>
</comment>
<dbReference type="Proteomes" id="UP000680815">
    <property type="component" value="Unassembled WGS sequence"/>
</dbReference>
<protein>
    <submittedName>
        <fullName evidence="2">Uncharacterized protein</fullName>
    </submittedName>
</protein>
<dbReference type="Pfam" id="PF17963">
    <property type="entry name" value="Big_9"/>
    <property type="match status" value="1"/>
</dbReference>
<keyword evidence="1" id="KW-0732">Signal</keyword>
<proteinExistence type="predicted"/>
<evidence type="ECO:0000256" key="1">
    <source>
        <dbReference type="SAM" id="SignalP"/>
    </source>
</evidence>
<feature type="chain" id="PRO_5046036098" evidence="1">
    <location>
        <begin position="22"/>
        <end position="130"/>
    </location>
</feature>